<dbReference type="Pfam" id="PF02207">
    <property type="entry name" value="zf-UBR"/>
    <property type="match status" value="1"/>
</dbReference>
<reference evidence="6 7" key="1">
    <citation type="submission" date="2019-07" db="EMBL/GenBank/DDBJ databases">
        <title>Genome assembly of two rare yeast pathogens: Diutina rugosa and Trichomonascus ciferrii.</title>
        <authorList>
            <person name="Mixao V."/>
            <person name="Saus E."/>
            <person name="Hansen A."/>
            <person name="Lass-Flor C."/>
            <person name="Gabaldon T."/>
        </authorList>
    </citation>
    <scope>NUCLEOTIDE SEQUENCE [LARGE SCALE GENOMIC DNA]</scope>
    <source>
        <strain evidence="6 7">CBS 613</strain>
    </source>
</reference>
<name>A0A642UZF3_DIURU</name>
<dbReference type="OMA" id="DCGTERQ"/>
<dbReference type="InterPro" id="IPR011011">
    <property type="entry name" value="Znf_FYVE_PHD"/>
</dbReference>
<dbReference type="EMBL" id="SWFT01000008">
    <property type="protein sequence ID" value="KAA8908427.1"/>
    <property type="molecule type" value="Genomic_DNA"/>
</dbReference>
<evidence type="ECO:0000259" key="5">
    <source>
        <dbReference type="PROSITE" id="PS51157"/>
    </source>
</evidence>
<dbReference type="InterPro" id="IPR003126">
    <property type="entry name" value="Znf_UBR"/>
</dbReference>
<keyword evidence="3" id="KW-0862">Zinc</keyword>
<evidence type="ECO:0000313" key="7">
    <source>
        <dbReference type="Proteomes" id="UP000449547"/>
    </source>
</evidence>
<evidence type="ECO:0000256" key="3">
    <source>
        <dbReference type="ARBA" id="ARBA00022833"/>
    </source>
</evidence>
<evidence type="ECO:0000313" key="6">
    <source>
        <dbReference type="EMBL" id="KAA8908427.1"/>
    </source>
</evidence>
<dbReference type="CDD" id="cd19677">
    <property type="entry name" value="UBR-box_UBR7"/>
    <property type="match status" value="1"/>
</dbReference>
<protein>
    <recommendedName>
        <fullName evidence="5">UBR-type domain-containing protein</fullName>
    </recommendedName>
</protein>
<dbReference type="GO" id="GO:0005737">
    <property type="term" value="C:cytoplasm"/>
    <property type="evidence" value="ECO:0007669"/>
    <property type="project" value="TreeGrafter"/>
</dbReference>
<keyword evidence="7" id="KW-1185">Reference proteome</keyword>
<keyword evidence="2" id="KW-0863">Zinc-finger</keyword>
<proteinExistence type="predicted"/>
<dbReference type="OrthoDB" id="5795902at2759"/>
<dbReference type="SUPFAM" id="SSF57903">
    <property type="entry name" value="FYVE/PHD zinc finger"/>
    <property type="match status" value="1"/>
</dbReference>
<dbReference type="PANTHER" id="PTHR13513:SF9">
    <property type="entry name" value="E3 UBIQUITIN-PROTEIN LIGASE UBR7-RELATED"/>
    <property type="match status" value="1"/>
</dbReference>
<dbReference type="GeneID" id="54778869"/>
<dbReference type="InterPro" id="IPR040204">
    <property type="entry name" value="UBR7"/>
</dbReference>
<dbReference type="PANTHER" id="PTHR13513">
    <property type="entry name" value="E3 UBIQUITIN-PROTEIN LIGASE UBR7"/>
    <property type="match status" value="1"/>
</dbReference>
<organism evidence="6 7">
    <name type="scientific">Diutina rugosa</name>
    <name type="common">Yeast</name>
    <name type="synonym">Candida rugosa</name>
    <dbReference type="NCBI Taxonomy" id="5481"/>
    <lineage>
        <taxon>Eukaryota</taxon>
        <taxon>Fungi</taxon>
        <taxon>Dikarya</taxon>
        <taxon>Ascomycota</taxon>
        <taxon>Saccharomycotina</taxon>
        <taxon>Pichiomycetes</taxon>
        <taxon>Debaryomycetaceae</taxon>
        <taxon>Diutina</taxon>
    </lineage>
</organism>
<dbReference type="Proteomes" id="UP000449547">
    <property type="component" value="Unassembled WGS sequence"/>
</dbReference>
<dbReference type="GO" id="GO:0061630">
    <property type="term" value="F:ubiquitin protein ligase activity"/>
    <property type="evidence" value="ECO:0007669"/>
    <property type="project" value="InterPro"/>
</dbReference>
<feature type="domain" description="UBR-type" evidence="5">
    <location>
        <begin position="28"/>
        <end position="97"/>
    </location>
</feature>
<dbReference type="RefSeq" id="XP_034015027.1">
    <property type="nucleotide sequence ID" value="XM_034154781.1"/>
</dbReference>
<evidence type="ECO:0000256" key="1">
    <source>
        <dbReference type="ARBA" id="ARBA00022723"/>
    </source>
</evidence>
<feature type="zinc finger region" description="UBR-type" evidence="4">
    <location>
        <begin position="28"/>
        <end position="97"/>
    </location>
</feature>
<evidence type="ECO:0000256" key="4">
    <source>
        <dbReference type="PROSITE-ProRule" id="PRU00508"/>
    </source>
</evidence>
<accession>A0A642UZF3</accession>
<dbReference type="PROSITE" id="PS51157">
    <property type="entry name" value="ZF_UBR"/>
    <property type="match status" value="1"/>
</dbReference>
<dbReference type="SMART" id="SM00396">
    <property type="entry name" value="ZnF_UBR1"/>
    <property type="match status" value="1"/>
</dbReference>
<dbReference type="AlphaFoldDB" id="A0A642UZF3"/>
<keyword evidence="1" id="KW-0479">Metal-binding</keyword>
<gene>
    <name evidence="6" type="ORF">DIURU_000216</name>
</gene>
<dbReference type="VEuPathDB" id="FungiDB:DIURU_000216"/>
<evidence type="ECO:0000256" key="2">
    <source>
        <dbReference type="ARBA" id="ARBA00022771"/>
    </source>
</evidence>
<sequence length="387" mass="43420">MSITAVDYIRTQEDLERQAKELMPYAPDECTFAKGQLRQPVFACVTCGSDDTPVGVCYSCSIQCHADHEIVELFAKRQFVCDCGTTKTPKACVLRQRGKDTGEQVLRPRTGSIDASTSSKPFREVEIGAGEDVPASSNQYNHNFSGTFCDCRQPYDPDDGNMIQCFCGEECGEDWYHEECILGFKQGLFRQSKSKNANTEDDDDVSQVPHFPKYSDFDAFICWKCVAAFPSLLELRDVALAFEKPHRPAQSVSEWLGEGDVSGKRRKRNDDVNFFLKPGFRSELEKVVETKPDTGLAKFLKIRRHLFEADPVYEPPNDDDEGDVVDMGTEALQSLPKEQALKGLEAYATMREKLKSFLTPFATNGEVVTADNVKEFFSKISEPKPTP</sequence>
<comment type="caution">
    <text evidence="6">The sequence shown here is derived from an EMBL/GenBank/DDBJ whole genome shotgun (WGS) entry which is preliminary data.</text>
</comment>
<dbReference type="InterPro" id="IPR047506">
    <property type="entry name" value="UBR7-like_UBR-box"/>
</dbReference>
<dbReference type="GO" id="GO:0008270">
    <property type="term" value="F:zinc ion binding"/>
    <property type="evidence" value="ECO:0007669"/>
    <property type="project" value="UniProtKB-KW"/>
</dbReference>